<dbReference type="RefSeq" id="WP_180689662.1">
    <property type="nucleotide sequence ID" value="NZ_CP059052.1"/>
</dbReference>
<evidence type="ECO:0000313" key="2">
    <source>
        <dbReference type="EMBL" id="QLJ16252.1"/>
    </source>
</evidence>
<keyword evidence="1" id="KW-1133">Transmembrane helix</keyword>
<feature type="transmembrane region" description="Helical" evidence="1">
    <location>
        <begin position="84"/>
        <end position="100"/>
    </location>
</feature>
<protein>
    <submittedName>
        <fullName evidence="2">Uncharacterized protein</fullName>
    </submittedName>
</protein>
<dbReference type="EMBL" id="CP059052">
    <property type="protein sequence ID" value="QLJ16252.1"/>
    <property type="molecule type" value="Genomic_DNA"/>
</dbReference>
<name>A0A7D5W0F7_PSEPU</name>
<reference evidence="2 3" key="1">
    <citation type="journal article" date="2009" name="Mikrobiologiia">
        <title>[Phenanthren biodegradation and interaction of Pseudomonas putida BS3701 and Burkholderia sp.BS3702 in plant rhizosphere].</title>
        <authorList>
            <person name="Ovchinnikova A.A."/>
            <person name="Vetrova A.A."/>
            <person name="Filonov A.E."/>
            <person name="Boronin A.M."/>
        </authorList>
    </citation>
    <scope>NUCLEOTIDE SEQUENCE [LARGE SCALE GENOMIC DNA]</scope>
    <source>
        <strain evidence="2 3">BS3701</strain>
    </source>
</reference>
<dbReference type="Proteomes" id="UP000510934">
    <property type="component" value="Chromosome"/>
</dbReference>
<proteinExistence type="predicted"/>
<gene>
    <name evidence="2" type="ORF">H0H12_10145</name>
</gene>
<dbReference type="AlphaFoldDB" id="A0A7D5W0F7"/>
<evidence type="ECO:0000313" key="3">
    <source>
        <dbReference type="Proteomes" id="UP000510934"/>
    </source>
</evidence>
<sequence length="111" mass="11849">MKNIILARVLDAVVISLLLVDHSNANRFAATVAVFQAIVMLIGFFGMNADLANKIKGKTWIRSAFGMAVQAAYVGALIYAGYPSIAAFYALTAILLRACVHHKLKPAGEGV</sequence>
<feature type="transmembrane region" description="Helical" evidence="1">
    <location>
        <begin position="28"/>
        <end position="47"/>
    </location>
</feature>
<organism evidence="2 3">
    <name type="scientific">Pseudomonas putida</name>
    <name type="common">Arthrobacter siderocapsulatus</name>
    <dbReference type="NCBI Taxonomy" id="303"/>
    <lineage>
        <taxon>Bacteria</taxon>
        <taxon>Pseudomonadati</taxon>
        <taxon>Pseudomonadota</taxon>
        <taxon>Gammaproteobacteria</taxon>
        <taxon>Pseudomonadales</taxon>
        <taxon>Pseudomonadaceae</taxon>
        <taxon>Pseudomonas</taxon>
    </lineage>
</organism>
<keyword evidence="1" id="KW-0472">Membrane</keyword>
<accession>A0A7D5W0F7</accession>
<evidence type="ECO:0000256" key="1">
    <source>
        <dbReference type="SAM" id="Phobius"/>
    </source>
</evidence>
<keyword evidence="1" id="KW-0812">Transmembrane</keyword>